<protein>
    <submittedName>
        <fullName evidence="1">Uncharacterized protein</fullName>
    </submittedName>
</protein>
<reference evidence="2" key="1">
    <citation type="journal article" date="2016" name="Genome Announc.">
        <title>Draft genome sequences of fungus Aspergillus calidoustus.</title>
        <authorList>
            <person name="Horn F."/>
            <person name="Linde J."/>
            <person name="Mattern D.J."/>
            <person name="Walther G."/>
            <person name="Guthke R."/>
            <person name="Scherlach K."/>
            <person name="Martin K."/>
            <person name="Brakhage A.A."/>
            <person name="Petzke L."/>
            <person name="Valiante V."/>
        </authorList>
    </citation>
    <scope>NUCLEOTIDE SEQUENCE [LARGE SCALE GENOMIC DNA]</scope>
    <source>
        <strain evidence="2">SF006504</strain>
    </source>
</reference>
<dbReference type="AlphaFoldDB" id="A0A0U5FPS6"/>
<name>A0A0U5FPS6_ASPCI</name>
<sequence>MTRGSEPELSVSSNNKLQFSEASSILYKAVFKSSFTHINAYDSIAHCFIIHRVAYSSVRRFSFSTRRSGDAVEAPKFQFFWDNADSASFQHHRIFVLPSIE</sequence>
<proteinExistence type="predicted"/>
<gene>
    <name evidence="1" type="ORF">ASPCAL00213</name>
</gene>
<evidence type="ECO:0000313" key="2">
    <source>
        <dbReference type="Proteomes" id="UP000054771"/>
    </source>
</evidence>
<keyword evidence="2" id="KW-1185">Reference proteome</keyword>
<accession>A0A0U5FPS6</accession>
<dbReference type="Proteomes" id="UP000054771">
    <property type="component" value="Unassembled WGS sequence"/>
</dbReference>
<evidence type="ECO:0000313" key="1">
    <source>
        <dbReference type="EMBL" id="CEL00615.1"/>
    </source>
</evidence>
<dbReference type="EMBL" id="CDMC01000001">
    <property type="protein sequence ID" value="CEL00615.1"/>
    <property type="molecule type" value="Genomic_DNA"/>
</dbReference>
<organism evidence="1 2">
    <name type="scientific">Aspergillus calidoustus</name>
    <dbReference type="NCBI Taxonomy" id="454130"/>
    <lineage>
        <taxon>Eukaryota</taxon>
        <taxon>Fungi</taxon>
        <taxon>Dikarya</taxon>
        <taxon>Ascomycota</taxon>
        <taxon>Pezizomycotina</taxon>
        <taxon>Eurotiomycetes</taxon>
        <taxon>Eurotiomycetidae</taxon>
        <taxon>Eurotiales</taxon>
        <taxon>Aspergillaceae</taxon>
        <taxon>Aspergillus</taxon>
        <taxon>Aspergillus subgen. Nidulantes</taxon>
    </lineage>
</organism>